<organism evidence="3">
    <name type="scientific">Schistosoma curassoni</name>
    <dbReference type="NCBI Taxonomy" id="6186"/>
    <lineage>
        <taxon>Eukaryota</taxon>
        <taxon>Metazoa</taxon>
        <taxon>Spiralia</taxon>
        <taxon>Lophotrochozoa</taxon>
        <taxon>Platyhelminthes</taxon>
        <taxon>Trematoda</taxon>
        <taxon>Digenea</taxon>
        <taxon>Strigeidida</taxon>
        <taxon>Schistosomatoidea</taxon>
        <taxon>Schistosomatidae</taxon>
        <taxon>Schistosoma</taxon>
    </lineage>
</organism>
<dbReference type="EMBL" id="UZAK01043311">
    <property type="protein sequence ID" value="VDP70574.1"/>
    <property type="molecule type" value="Genomic_DNA"/>
</dbReference>
<gene>
    <name evidence="1" type="ORF">SCUD_LOCUS19894</name>
</gene>
<reference evidence="3" key="1">
    <citation type="submission" date="2016-06" db="UniProtKB">
        <authorList>
            <consortium name="WormBaseParasite"/>
        </authorList>
    </citation>
    <scope>IDENTIFICATION</scope>
</reference>
<evidence type="ECO:0000313" key="3">
    <source>
        <dbReference type="WBParaSite" id="SCUD_0001989701-mRNA-1"/>
    </source>
</evidence>
<proteinExistence type="predicted"/>
<sequence length="52" mass="6318">MKIGKRLRVKILDVKKKTFCRICSKLSKDTNITLLKIWLYLLSNHWPILQRY</sequence>
<dbReference type="WBParaSite" id="SCUD_0001989701-mRNA-1">
    <property type="protein sequence ID" value="SCUD_0001989701-mRNA-1"/>
    <property type="gene ID" value="SCUD_0001989701"/>
</dbReference>
<keyword evidence="2" id="KW-1185">Reference proteome</keyword>
<accession>A0A183KXU8</accession>
<name>A0A183KXU8_9TREM</name>
<evidence type="ECO:0000313" key="1">
    <source>
        <dbReference type="EMBL" id="VDP70574.1"/>
    </source>
</evidence>
<reference evidence="1 2" key="2">
    <citation type="submission" date="2018-11" db="EMBL/GenBank/DDBJ databases">
        <authorList>
            <consortium name="Pathogen Informatics"/>
        </authorList>
    </citation>
    <scope>NUCLEOTIDE SEQUENCE [LARGE SCALE GENOMIC DNA]</scope>
    <source>
        <strain evidence="1">Dakar</strain>
        <strain evidence="2">Dakar, Senegal</strain>
    </source>
</reference>
<dbReference type="Proteomes" id="UP000279833">
    <property type="component" value="Unassembled WGS sequence"/>
</dbReference>
<protein>
    <submittedName>
        <fullName evidence="1 3">Uncharacterized protein</fullName>
    </submittedName>
</protein>
<dbReference type="AlphaFoldDB" id="A0A183KXU8"/>
<evidence type="ECO:0000313" key="2">
    <source>
        <dbReference type="Proteomes" id="UP000279833"/>
    </source>
</evidence>